<dbReference type="GeneID" id="64593734"/>
<dbReference type="Proteomes" id="UP000719766">
    <property type="component" value="Unassembled WGS sequence"/>
</dbReference>
<dbReference type="AlphaFoldDB" id="A0A9P7AYS7"/>
<gene>
    <name evidence="1" type="ORF">HD556DRAFT_1306884</name>
</gene>
<comment type="caution">
    <text evidence="1">The sequence shown here is derived from an EMBL/GenBank/DDBJ whole genome shotgun (WGS) entry which is preliminary data.</text>
</comment>
<reference evidence="1" key="1">
    <citation type="journal article" date="2020" name="New Phytol.">
        <title>Comparative genomics reveals dynamic genome evolution in host specialist ectomycorrhizal fungi.</title>
        <authorList>
            <person name="Lofgren L.A."/>
            <person name="Nguyen N.H."/>
            <person name="Vilgalys R."/>
            <person name="Ruytinx J."/>
            <person name="Liao H.L."/>
            <person name="Branco S."/>
            <person name="Kuo A."/>
            <person name="LaButti K."/>
            <person name="Lipzen A."/>
            <person name="Andreopoulos W."/>
            <person name="Pangilinan J."/>
            <person name="Riley R."/>
            <person name="Hundley H."/>
            <person name="Na H."/>
            <person name="Barry K."/>
            <person name="Grigoriev I.V."/>
            <person name="Stajich J.E."/>
            <person name="Kennedy P.G."/>
        </authorList>
    </citation>
    <scope>NUCLEOTIDE SEQUENCE</scope>
    <source>
        <strain evidence="1">S12</strain>
    </source>
</reference>
<evidence type="ECO:0000313" key="1">
    <source>
        <dbReference type="EMBL" id="KAG1796692.1"/>
    </source>
</evidence>
<keyword evidence="2" id="KW-1185">Reference proteome</keyword>
<evidence type="ECO:0000313" key="2">
    <source>
        <dbReference type="Proteomes" id="UP000719766"/>
    </source>
</evidence>
<name>A0A9P7AYS7_9AGAM</name>
<dbReference type="OrthoDB" id="2674606at2759"/>
<dbReference type="EMBL" id="JABBWE010000018">
    <property type="protein sequence ID" value="KAG1796692.1"/>
    <property type="molecule type" value="Genomic_DNA"/>
</dbReference>
<accession>A0A9P7AYS7</accession>
<proteinExistence type="predicted"/>
<organism evidence="1 2">
    <name type="scientific">Suillus plorans</name>
    <dbReference type="NCBI Taxonomy" id="116603"/>
    <lineage>
        <taxon>Eukaryota</taxon>
        <taxon>Fungi</taxon>
        <taxon>Dikarya</taxon>
        <taxon>Basidiomycota</taxon>
        <taxon>Agaricomycotina</taxon>
        <taxon>Agaricomycetes</taxon>
        <taxon>Agaricomycetidae</taxon>
        <taxon>Boletales</taxon>
        <taxon>Suillineae</taxon>
        <taxon>Suillaceae</taxon>
        <taxon>Suillus</taxon>
    </lineage>
</organism>
<protein>
    <submittedName>
        <fullName evidence="1">Uncharacterized protein</fullName>
    </submittedName>
</protein>
<sequence>MVQSITECEKPMRMLQEQEAYSKMFYTTRVQPTVKGSLEKAAHEHRTLTNGEHVTLVKKETVMLYAQESPDIKDQVKQYLKDQKQQRIQDKQIRWRQTCGDYSW</sequence>
<dbReference type="RefSeq" id="XP_041162049.1">
    <property type="nucleotide sequence ID" value="XM_041299970.1"/>
</dbReference>